<evidence type="ECO:0000313" key="2">
    <source>
        <dbReference type="EMBL" id="KAE9060823.1"/>
    </source>
</evidence>
<feature type="region of interest" description="Disordered" evidence="1">
    <location>
        <begin position="58"/>
        <end position="78"/>
    </location>
</feature>
<dbReference type="Proteomes" id="UP000486351">
    <property type="component" value="Unassembled WGS sequence"/>
</dbReference>
<dbReference type="AlphaFoldDB" id="A0A6G0Q671"/>
<dbReference type="EMBL" id="QXFX01005412">
    <property type="protein sequence ID" value="KAE9060823.1"/>
    <property type="molecule type" value="Genomic_DNA"/>
</dbReference>
<dbReference type="Proteomes" id="UP000488956">
    <property type="component" value="Unassembled WGS sequence"/>
</dbReference>
<comment type="caution">
    <text evidence="3">The sequence shown here is derived from an EMBL/GenBank/DDBJ whole genome shotgun (WGS) entry which is preliminary data.</text>
</comment>
<evidence type="ECO:0000313" key="4">
    <source>
        <dbReference type="Proteomes" id="UP000486351"/>
    </source>
</evidence>
<protein>
    <submittedName>
        <fullName evidence="3">Uncharacterized protein</fullName>
    </submittedName>
</protein>
<reference evidence="4 5" key="1">
    <citation type="submission" date="2018-09" db="EMBL/GenBank/DDBJ databases">
        <title>Genomic investigation of the strawberry pathogen Phytophthora fragariae indicates pathogenicity is determined by transcriptional variation in three key races.</title>
        <authorList>
            <person name="Adams T.M."/>
            <person name="Armitage A.D."/>
            <person name="Sobczyk M.K."/>
            <person name="Bates H.J."/>
            <person name="Dunwell J.M."/>
            <person name="Nellist C.F."/>
            <person name="Harrison R.J."/>
        </authorList>
    </citation>
    <scope>NUCLEOTIDE SEQUENCE [LARGE SCALE GENOMIC DNA]</scope>
    <source>
        <strain evidence="3 4">NOV-77</strain>
        <strain evidence="2 5">ONT-3</strain>
    </source>
</reference>
<name>A0A6G0Q671_9STRA</name>
<dbReference type="EMBL" id="QXFY01005512">
    <property type="protein sequence ID" value="KAE9271994.1"/>
    <property type="molecule type" value="Genomic_DNA"/>
</dbReference>
<evidence type="ECO:0000313" key="5">
    <source>
        <dbReference type="Proteomes" id="UP000488956"/>
    </source>
</evidence>
<evidence type="ECO:0000256" key="1">
    <source>
        <dbReference type="SAM" id="MobiDB-lite"/>
    </source>
</evidence>
<proteinExistence type="predicted"/>
<organism evidence="3 4">
    <name type="scientific">Phytophthora fragariae</name>
    <dbReference type="NCBI Taxonomy" id="53985"/>
    <lineage>
        <taxon>Eukaryota</taxon>
        <taxon>Sar</taxon>
        <taxon>Stramenopiles</taxon>
        <taxon>Oomycota</taxon>
        <taxon>Peronosporomycetes</taxon>
        <taxon>Peronosporales</taxon>
        <taxon>Peronosporaceae</taxon>
        <taxon>Phytophthora</taxon>
    </lineage>
</organism>
<evidence type="ECO:0000313" key="3">
    <source>
        <dbReference type="EMBL" id="KAE9271994.1"/>
    </source>
</evidence>
<sequence>MVAVVGVTMQVAMAINTRNAIMTGVCVVLERFVEHCEDEMENGYRLADKLMTRGSASKSEPAHVALPSAGGRRIRWSS</sequence>
<accession>A0A6G0Q671</accession>
<gene>
    <name evidence="3" type="ORF">PF008_g30212</name>
    <name evidence="2" type="ORF">PF010_g30059</name>
</gene>